<dbReference type="PRINTS" id="PR00038">
    <property type="entry name" value="HTHLUXR"/>
</dbReference>
<dbReference type="PANTHER" id="PTHR16305">
    <property type="entry name" value="TESTICULAR SOLUBLE ADENYLYL CYCLASE"/>
    <property type="match status" value="1"/>
</dbReference>
<keyword evidence="6" id="KW-1185">Reference proteome</keyword>
<dbReference type="InterPro" id="IPR003593">
    <property type="entry name" value="AAA+_ATPase"/>
</dbReference>
<dbReference type="CDD" id="cd06170">
    <property type="entry name" value="LuxR_C_like"/>
    <property type="match status" value="1"/>
</dbReference>
<keyword evidence="1" id="KW-0547">Nucleotide-binding</keyword>
<dbReference type="Gene3D" id="1.10.10.10">
    <property type="entry name" value="Winged helix-like DNA-binding domain superfamily/Winged helix DNA-binding domain"/>
    <property type="match status" value="1"/>
</dbReference>
<evidence type="ECO:0000256" key="2">
    <source>
        <dbReference type="ARBA" id="ARBA00022840"/>
    </source>
</evidence>
<dbReference type="Pfam" id="PF13191">
    <property type="entry name" value="AAA_16"/>
    <property type="match status" value="1"/>
</dbReference>
<protein>
    <submittedName>
        <fullName evidence="5">BREX system ATP-binding domain-containing protein</fullName>
    </submittedName>
</protein>
<dbReference type="InterPro" id="IPR041664">
    <property type="entry name" value="AAA_16"/>
</dbReference>
<evidence type="ECO:0000259" key="4">
    <source>
        <dbReference type="PROSITE" id="PS50043"/>
    </source>
</evidence>
<accession>A0ABV1VM21</accession>
<dbReference type="SMART" id="SM00382">
    <property type="entry name" value="AAA"/>
    <property type="match status" value="1"/>
</dbReference>
<gene>
    <name evidence="5" type="ORF">ABT322_26070</name>
</gene>
<dbReference type="InterPro" id="IPR016032">
    <property type="entry name" value="Sig_transdc_resp-reg_C-effctor"/>
</dbReference>
<dbReference type="SMART" id="SM00421">
    <property type="entry name" value="HTH_LUXR"/>
    <property type="match status" value="1"/>
</dbReference>
<evidence type="ECO:0000256" key="1">
    <source>
        <dbReference type="ARBA" id="ARBA00022741"/>
    </source>
</evidence>
<dbReference type="PROSITE" id="PS50043">
    <property type="entry name" value="HTH_LUXR_2"/>
    <property type="match status" value="1"/>
</dbReference>
<dbReference type="SUPFAM" id="SSF46894">
    <property type="entry name" value="C-terminal effector domain of the bipartite response regulators"/>
    <property type="match status" value="1"/>
</dbReference>
<feature type="region of interest" description="Disordered" evidence="3">
    <location>
        <begin position="519"/>
        <end position="547"/>
    </location>
</feature>
<name>A0ABV1VM21_9ACTN</name>
<dbReference type="Gene3D" id="3.40.50.300">
    <property type="entry name" value="P-loop containing nucleotide triphosphate hydrolases"/>
    <property type="match status" value="1"/>
</dbReference>
<dbReference type="InterPro" id="IPR000792">
    <property type="entry name" value="Tscrpt_reg_LuxR_C"/>
</dbReference>
<dbReference type="PANTHER" id="PTHR16305:SF35">
    <property type="entry name" value="TRANSCRIPTIONAL ACTIVATOR DOMAIN"/>
    <property type="match status" value="1"/>
</dbReference>
<dbReference type="SUPFAM" id="SSF52540">
    <property type="entry name" value="P-loop containing nucleoside triphosphate hydrolases"/>
    <property type="match status" value="1"/>
</dbReference>
<reference evidence="5 6" key="1">
    <citation type="submission" date="2024-06" db="EMBL/GenBank/DDBJ databases">
        <title>The Natural Products Discovery Center: Release of the First 8490 Sequenced Strains for Exploring Actinobacteria Biosynthetic Diversity.</title>
        <authorList>
            <person name="Kalkreuter E."/>
            <person name="Kautsar S.A."/>
            <person name="Yang D."/>
            <person name="Bader C.D."/>
            <person name="Teijaro C.N."/>
            <person name="Fluegel L."/>
            <person name="Davis C.M."/>
            <person name="Simpson J.R."/>
            <person name="Lauterbach L."/>
            <person name="Steele A.D."/>
            <person name="Gui C."/>
            <person name="Meng S."/>
            <person name="Li G."/>
            <person name="Viehrig K."/>
            <person name="Ye F."/>
            <person name="Su P."/>
            <person name="Kiefer A.F."/>
            <person name="Nichols A."/>
            <person name="Cepeda A.J."/>
            <person name="Yan W."/>
            <person name="Fan B."/>
            <person name="Jiang Y."/>
            <person name="Adhikari A."/>
            <person name="Zheng C.-J."/>
            <person name="Schuster L."/>
            <person name="Cowan T.M."/>
            <person name="Smanski M.J."/>
            <person name="Chevrette M.G."/>
            <person name="De Carvalho L.P.S."/>
            <person name="Shen B."/>
        </authorList>
    </citation>
    <scope>NUCLEOTIDE SEQUENCE [LARGE SCALE GENOMIC DNA]</scope>
    <source>
        <strain evidence="5 6">NPDC000632</strain>
    </source>
</reference>
<dbReference type="Gene3D" id="1.25.40.10">
    <property type="entry name" value="Tetratricopeptide repeat domain"/>
    <property type="match status" value="1"/>
</dbReference>
<keyword evidence="2 5" id="KW-0067">ATP-binding</keyword>
<dbReference type="GO" id="GO:0005524">
    <property type="term" value="F:ATP binding"/>
    <property type="evidence" value="ECO:0007669"/>
    <property type="project" value="UniProtKB-KW"/>
</dbReference>
<feature type="compositionally biased region" description="Low complexity" evidence="3">
    <location>
        <begin position="371"/>
        <end position="390"/>
    </location>
</feature>
<dbReference type="InterPro" id="IPR011990">
    <property type="entry name" value="TPR-like_helical_dom_sf"/>
</dbReference>
<evidence type="ECO:0000313" key="6">
    <source>
        <dbReference type="Proteomes" id="UP001490330"/>
    </source>
</evidence>
<dbReference type="InterPro" id="IPR027417">
    <property type="entry name" value="P-loop_NTPase"/>
</dbReference>
<organism evidence="5 6">
    <name type="scientific">Streptomyces flaveolus</name>
    <dbReference type="NCBI Taxonomy" id="67297"/>
    <lineage>
        <taxon>Bacteria</taxon>
        <taxon>Bacillati</taxon>
        <taxon>Actinomycetota</taxon>
        <taxon>Actinomycetes</taxon>
        <taxon>Kitasatosporales</taxon>
        <taxon>Streptomycetaceae</taxon>
        <taxon>Streptomyces</taxon>
    </lineage>
</organism>
<feature type="domain" description="HTH luxR-type" evidence="4">
    <location>
        <begin position="856"/>
        <end position="921"/>
    </location>
</feature>
<feature type="compositionally biased region" description="Low complexity" evidence="3">
    <location>
        <begin position="336"/>
        <end position="352"/>
    </location>
</feature>
<dbReference type="Pfam" id="PF00196">
    <property type="entry name" value="GerE"/>
    <property type="match status" value="1"/>
</dbReference>
<dbReference type="EMBL" id="JBEPCV010000028">
    <property type="protein sequence ID" value="MER6907141.1"/>
    <property type="molecule type" value="Genomic_DNA"/>
</dbReference>
<comment type="caution">
    <text evidence="5">The sequence shown here is derived from an EMBL/GenBank/DDBJ whole genome shotgun (WGS) entry which is preliminary data.</text>
</comment>
<evidence type="ECO:0000256" key="3">
    <source>
        <dbReference type="SAM" id="MobiDB-lite"/>
    </source>
</evidence>
<sequence length="937" mass="98349">MKALIGREHVLSVVNSRMDAVSQGSGGCVVVEGPFGTGKTHLLRASTLEASERGFTVVAGQAGGTDQPTPIHLLINALRHLTPGAADFDALVRPDSNPFWLTDRVGELVESAARRRPLVLLLDEAQRIDDMSGLALRGLVQSLASAPVLWLFARRPVPARSLAQHALGWLVDHTALRLPLGALDDEAAAALCTDVLGAEPDASVLRWVHRCGGNPWMLENLLDAFRRAGQVVVVDGTASVVAERLPEGVLTAVDRLLDGMSPEVRRLLVSGSGIGRVFTAGEVAAALGASATELSASVEEAVCAGLLRRDGSDLAFEHEVIEEALPLLPPTRKHVPAGARPPAAASGALATGEPEPATPPRPLAGDHRHAAGAADAPVRQPGTAAPALAPTTPAFTSVVPAAPVPSPQPPGCECEDLAARAMASLGDVFDEVPRTLAGPLRLLAGAGRCAEAARLARVALRPGVEAVAEAQLVLGLGQGLRDAGHPGVAAGLLRRTLTRQDIGEPERAALNEALADDARFPGGTPDAVRGAEPGNGTPLDSGGPRAVAPRRAPVHCGACERPLWTWLIRALAAADLFDAATTVCEAVRREAERFSEVWPETLWYGHHAELLAAAGRLEEARGEAEAALRTADRSAPEDSVPARLVLARLSLHRGDLATASDQLRMSERLTAPDGGADRARLDWALARFHTASGRPAMAVRTLINVEGGVEPDPLLFCEAPTAAAMLVRLAGQAGLAAEAQRAAVFARQIADRNPTVRSLAGGAEHAEGVLRNDMVALHRAVELHRHAARPLAAGSALEDAALVEQSMGNKTRTVRLLESAVDLYLDCGAQRDTVRVQKKLLRLGVHHERGQGSERPKTGWESLTSAELRVVRAIVDGMTNREAASSLFLSPHTVDSHLRRVFSKLNINSRVELTKHFLTHEAVASGVAALGGPGSAG</sequence>
<evidence type="ECO:0000313" key="5">
    <source>
        <dbReference type="EMBL" id="MER6907141.1"/>
    </source>
</evidence>
<proteinExistence type="predicted"/>
<feature type="region of interest" description="Disordered" evidence="3">
    <location>
        <begin position="330"/>
        <end position="390"/>
    </location>
</feature>
<dbReference type="RefSeq" id="WP_350721319.1">
    <property type="nucleotide sequence ID" value="NZ_JBEPCO010000025.1"/>
</dbReference>
<dbReference type="InterPro" id="IPR036388">
    <property type="entry name" value="WH-like_DNA-bd_sf"/>
</dbReference>
<dbReference type="Proteomes" id="UP001490330">
    <property type="component" value="Unassembled WGS sequence"/>
</dbReference>